<proteinExistence type="predicted"/>
<dbReference type="PANTHER" id="PTHR38032">
    <property type="entry name" value="POLYMERASE-RELATED"/>
    <property type="match status" value="1"/>
</dbReference>
<reference evidence="3" key="1">
    <citation type="submission" date="2022-07" db="EMBL/GenBank/DDBJ databases">
        <title>Genome sequencing of Photobacterium atrarenae GJH2-4.</title>
        <authorList>
            <person name="Park S.-J."/>
        </authorList>
    </citation>
    <scope>NUCLEOTIDE SEQUENCE</scope>
    <source>
        <strain evidence="3">GJH2-4</strain>
    </source>
</reference>
<name>A0ABY5GN81_9GAMM</name>
<dbReference type="RefSeq" id="WP_255392135.1">
    <property type="nucleotide sequence ID" value="NZ_CP101509.1"/>
</dbReference>
<dbReference type="InterPro" id="IPR036145">
    <property type="entry name" value="MinC_C_sf"/>
</dbReference>
<evidence type="ECO:0000313" key="3">
    <source>
        <dbReference type="EMBL" id="UTV30770.1"/>
    </source>
</evidence>
<dbReference type="Pfam" id="PF20250">
    <property type="entry name" value="FapA_N"/>
    <property type="match status" value="1"/>
</dbReference>
<dbReference type="PANTHER" id="PTHR38032:SF1">
    <property type="entry name" value="RNA-BINDING PROTEIN KHPB N-TERMINAL DOMAIN-CONTAINING PROTEIN"/>
    <property type="match status" value="1"/>
</dbReference>
<dbReference type="InterPro" id="IPR016098">
    <property type="entry name" value="CAP/MinC_C"/>
</dbReference>
<dbReference type="InterPro" id="IPR046866">
    <property type="entry name" value="FapA_N"/>
</dbReference>
<evidence type="ECO:0000259" key="2">
    <source>
        <dbReference type="Pfam" id="PF20250"/>
    </source>
</evidence>
<keyword evidence="1" id="KW-0175">Coiled coil</keyword>
<feature type="domain" description="Flagellar Assembly Protein A N-terminal region" evidence="2">
    <location>
        <begin position="91"/>
        <end position="264"/>
    </location>
</feature>
<feature type="coiled-coil region" evidence="1">
    <location>
        <begin position="476"/>
        <end position="510"/>
    </location>
</feature>
<keyword evidence="4" id="KW-1185">Reference proteome</keyword>
<dbReference type="Gene3D" id="2.160.20.70">
    <property type="match status" value="1"/>
</dbReference>
<dbReference type="InterPro" id="IPR046865">
    <property type="entry name" value="FapA_b_solenoid"/>
</dbReference>
<dbReference type="Proteomes" id="UP001057998">
    <property type="component" value="Chromosome 2"/>
</dbReference>
<evidence type="ECO:0000313" key="4">
    <source>
        <dbReference type="Proteomes" id="UP001057998"/>
    </source>
</evidence>
<gene>
    <name evidence="3" type="ORF">NNL38_19625</name>
</gene>
<dbReference type="Pfam" id="PF03961">
    <property type="entry name" value="FapA"/>
    <property type="match status" value="1"/>
</dbReference>
<dbReference type="SUPFAM" id="SSF63848">
    <property type="entry name" value="Cell-division inhibitor MinC, C-terminal domain"/>
    <property type="match status" value="1"/>
</dbReference>
<sequence>MPLLQLSQDGCSLSLITNSGQCQYDVPITRELIDTQLHELGVENFYRFEPAITEALELLNVAVSNEEQDSDVAVEIRQIVIAERRDAGLLVKTEPDLMTASVTVTGAFGGAQVTGQQLITALQENHIVKGISKAVLQELLVQAQQLAPGEKLTMGVAFGREPQHGRETWFEPLVADASQRILCPQATEDGKVDMLDLGALITVEAGQAVMKRHPPTQGVDGFNVLGKLISALPGEERPFEPGDGTAIDESDDSLLIAVKSGIPRRMPCGAQVDDALTLAGVDVSTGHIQFDGSVVIEGDVKPGMKVSATGNITVSGFVELATLEAGGDIFVAQGIIGRQQENKTLPCRIQAKGKVVSKFAQYAEIVAHESVSCTLHVLHCQIKTSGLVSVMDQSRRQGTLSGGTVDAGQGVIAVNIGAAAGVTTEIVVFSHYQQWRDRLGELYQKIEHERRNGRKLKQAKLKLLKVTAAKRPPELIEKLKAASASHQQTMADLKHRYQVLRQRYDQTLKNAKITATTHFYAHIRCQIEKEFMMVDEEHGPSVVCYDERRLQRLAYHA</sequence>
<organism evidence="3 4">
    <name type="scientific">Photobacterium atrarenae</name>
    <dbReference type="NCBI Taxonomy" id="865757"/>
    <lineage>
        <taxon>Bacteria</taxon>
        <taxon>Pseudomonadati</taxon>
        <taxon>Pseudomonadota</taxon>
        <taxon>Gammaproteobacteria</taxon>
        <taxon>Vibrionales</taxon>
        <taxon>Vibrionaceae</taxon>
        <taxon>Photobacterium</taxon>
    </lineage>
</organism>
<dbReference type="InterPro" id="IPR005646">
    <property type="entry name" value="FapA"/>
</dbReference>
<dbReference type="EMBL" id="CP101509">
    <property type="protein sequence ID" value="UTV30770.1"/>
    <property type="molecule type" value="Genomic_DNA"/>
</dbReference>
<accession>A0ABY5GN81</accession>
<evidence type="ECO:0000256" key="1">
    <source>
        <dbReference type="SAM" id="Coils"/>
    </source>
</evidence>
<protein>
    <submittedName>
        <fullName evidence="3">FapA family protein</fullName>
    </submittedName>
</protein>